<evidence type="ECO:0000256" key="1">
    <source>
        <dbReference type="ARBA" id="ARBA00009437"/>
    </source>
</evidence>
<dbReference type="CDD" id="cd08422">
    <property type="entry name" value="PBP2_CrgA_like"/>
    <property type="match status" value="1"/>
</dbReference>
<dbReference type="PANTHER" id="PTHR30537">
    <property type="entry name" value="HTH-TYPE TRANSCRIPTIONAL REGULATOR"/>
    <property type="match status" value="1"/>
</dbReference>
<evidence type="ECO:0000259" key="5">
    <source>
        <dbReference type="PROSITE" id="PS50931"/>
    </source>
</evidence>
<dbReference type="InterPro" id="IPR058163">
    <property type="entry name" value="LysR-type_TF_proteobact-type"/>
</dbReference>
<evidence type="ECO:0000256" key="2">
    <source>
        <dbReference type="ARBA" id="ARBA00023015"/>
    </source>
</evidence>
<dbReference type="PANTHER" id="PTHR30537:SF5">
    <property type="entry name" value="HTH-TYPE TRANSCRIPTIONAL ACTIVATOR TTDR-RELATED"/>
    <property type="match status" value="1"/>
</dbReference>
<evidence type="ECO:0000256" key="4">
    <source>
        <dbReference type="ARBA" id="ARBA00023163"/>
    </source>
</evidence>
<keyword evidence="7" id="KW-1185">Reference proteome</keyword>
<feature type="domain" description="HTH lysR-type" evidence="5">
    <location>
        <begin position="1"/>
        <end position="60"/>
    </location>
</feature>
<evidence type="ECO:0000256" key="3">
    <source>
        <dbReference type="ARBA" id="ARBA00023125"/>
    </source>
</evidence>
<sequence length="307" mass="33604">MLNDLKLLELFVRVARLGAIGKAGAEFGISPTSATQRIQSLETAIGARLLHRTTRSVCLTSEGERLLHHAENILESVQDAVLDVRRDDQALRGTLRVAGPASFGRKFIAPLVTRFLSCHPDLSVQLHLSDALFDIVENGFDCAIRLGDPAASSLMAQKLAPCPRILVAAPDYLARMGRPETPQDLEGRDCVIRGAMQNWRFRDGTGKLTEVKVAGRFVTNLAEAVTEAAIQGFGIARKCAWEVQEHLASGALTPIMPDYQIVPEWNIYLMRPPGRAEPPRVKAFRAFLTREMVEIPGLSPDLPPAAP</sequence>
<reference evidence="6 7" key="1">
    <citation type="submission" date="2016-10" db="EMBL/GenBank/DDBJ databases">
        <authorList>
            <person name="de Groot N.N."/>
        </authorList>
    </citation>
    <scope>NUCLEOTIDE SEQUENCE [LARGE SCALE GENOMIC DNA]</scope>
    <source>
        <strain evidence="6 7">DSM 17862</strain>
    </source>
</reference>
<dbReference type="AlphaFoldDB" id="A0A1I0HXK7"/>
<dbReference type="Proteomes" id="UP000199180">
    <property type="component" value="Unassembled WGS sequence"/>
</dbReference>
<dbReference type="STRING" id="364199.SAMN04489858_11331"/>
<dbReference type="FunFam" id="1.10.10.10:FF:000001">
    <property type="entry name" value="LysR family transcriptional regulator"/>
    <property type="match status" value="1"/>
</dbReference>
<organism evidence="6 7">
    <name type="scientific">Paracoccus homiensis</name>
    <dbReference type="NCBI Taxonomy" id="364199"/>
    <lineage>
        <taxon>Bacteria</taxon>
        <taxon>Pseudomonadati</taxon>
        <taxon>Pseudomonadota</taxon>
        <taxon>Alphaproteobacteria</taxon>
        <taxon>Rhodobacterales</taxon>
        <taxon>Paracoccaceae</taxon>
        <taxon>Paracoccus</taxon>
    </lineage>
</organism>
<keyword evidence="3 6" id="KW-0238">DNA-binding</keyword>
<evidence type="ECO:0000313" key="7">
    <source>
        <dbReference type="Proteomes" id="UP000199180"/>
    </source>
</evidence>
<dbReference type="InterPro" id="IPR000847">
    <property type="entry name" value="LysR_HTH_N"/>
</dbReference>
<dbReference type="SUPFAM" id="SSF46785">
    <property type="entry name" value="Winged helix' DNA-binding domain"/>
    <property type="match status" value="1"/>
</dbReference>
<dbReference type="Gene3D" id="3.40.190.290">
    <property type="match status" value="1"/>
</dbReference>
<keyword evidence="2" id="KW-0805">Transcription regulation</keyword>
<dbReference type="InterPro" id="IPR005119">
    <property type="entry name" value="LysR_subst-bd"/>
</dbReference>
<protein>
    <submittedName>
        <fullName evidence="6">DNA-binding transcriptional regulator, LysR family</fullName>
    </submittedName>
</protein>
<comment type="similarity">
    <text evidence="1">Belongs to the LysR transcriptional regulatory family.</text>
</comment>
<gene>
    <name evidence="6" type="ORF">SAMN04489858_11331</name>
</gene>
<dbReference type="GO" id="GO:0003677">
    <property type="term" value="F:DNA binding"/>
    <property type="evidence" value="ECO:0007669"/>
    <property type="project" value="UniProtKB-KW"/>
</dbReference>
<dbReference type="SUPFAM" id="SSF53850">
    <property type="entry name" value="Periplasmic binding protein-like II"/>
    <property type="match status" value="1"/>
</dbReference>
<evidence type="ECO:0000313" key="6">
    <source>
        <dbReference type="EMBL" id="SET88617.1"/>
    </source>
</evidence>
<dbReference type="Gene3D" id="1.10.10.10">
    <property type="entry name" value="Winged helix-like DNA-binding domain superfamily/Winged helix DNA-binding domain"/>
    <property type="match status" value="1"/>
</dbReference>
<keyword evidence="4" id="KW-0804">Transcription</keyword>
<proteinExistence type="inferred from homology"/>
<dbReference type="Pfam" id="PF00126">
    <property type="entry name" value="HTH_1"/>
    <property type="match status" value="1"/>
</dbReference>
<dbReference type="InterPro" id="IPR036390">
    <property type="entry name" value="WH_DNA-bd_sf"/>
</dbReference>
<accession>A0A1I0HXK7</accession>
<dbReference type="EMBL" id="FOHO01000013">
    <property type="protein sequence ID" value="SET88617.1"/>
    <property type="molecule type" value="Genomic_DNA"/>
</dbReference>
<dbReference type="InterPro" id="IPR036388">
    <property type="entry name" value="WH-like_DNA-bd_sf"/>
</dbReference>
<dbReference type="OrthoDB" id="9813056at2"/>
<dbReference type="Pfam" id="PF03466">
    <property type="entry name" value="LysR_substrate"/>
    <property type="match status" value="1"/>
</dbReference>
<name>A0A1I0HXK7_9RHOB</name>
<dbReference type="PROSITE" id="PS50931">
    <property type="entry name" value="HTH_LYSR"/>
    <property type="match status" value="1"/>
</dbReference>
<dbReference type="GO" id="GO:0003700">
    <property type="term" value="F:DNA-binding transcription factor activity"/>
    <property type="evidence" value="ECO:0007669"/>
    <property type="project" value="InterPro"/>
</dbReference>